<dbReference type="NCBIfam" id="TIGR00305">
    <property type="entry name" value="putative toxin-antitoxin system toxin component, PIN family"/>
    <property type="match status" value="1"/>
</dbReference>
<evidence type="ECO:0000259" key="1">
    <source>
        <dbReference type="SMART" id="SM00670"/>
    </source>
</evidence>
<dbReference type="InterPro" id="IPR029060">
    <property type="entry name" value="PIN-like_dom_sf"/>
</dbReference>
<gene>
    <name evidence="2" type="ORF">IC235_18755</name>
</gene>
<dbReference type="InterPro" id="IPR002716">
    <property type="entry name" value="PIN_dom"/>
</dbReference>
<protein>
    <submittedName>
        <fullName evidence="2">Toxin-antitoxin system toxin component, PIN family</fullName>
    </submittedName>
</protein>
<dbReference type="Proteomes" id="UP000612233">
    <property type="component" value="Unassembled WGS sequence"/>
</dbReference>
<dbReference type="Gene3D" id="3.40.50.1010">
    <property type="entry name" value="5'-nuclease"/>
    <property type="match status" value="1"/>
</dbReference>
<dbReference type="PANTHER" id="PTHR34610">
    <property type="entry name" value="SSL7007 PROTEIN"/>
    <property type="match status" value="1"/>
</dbReference>
<sequence length="135" mass="15831">MQRLVVDTNCLLASINPRGAYFQLYELFIAKAFEWVISNEILTEYEEQVTRRYSASTAQQVHEVLITAPNTYLQEAYYKWQLIEADPDDNKFVDVAIAANADYLVTNDRHFEVLKQLEFPRMPVISLQEFLSRFQ</sequence>
<organism evidence="2 3">
    <name type="scientific">Hymenobacter montanus</name>
    <dbReference type="NCBI Taxonomy" id="2771359"/>
    <lineage>
        <taxon>Bacteria</taxon>
        <taxon>Pseudomonadati</taxon>
        <taxon>Bacteroidota</taxon>
        <taxon>Cytophagia</taxon>
        <taxon>Cytophagales</taxon>
        <taxon>Hymenobacteraceae</taxon>
        <taxon>Hymenobacter</taxon>
    </lineage>
</organism>
<dbReference type="RefSeq" id="WP_191006743.1">
    <property type="nucleotide sequence ID" value="NZ_JACXAD010000025.1"/>
</dbReference>
<evidence type="ECO:0000313" key="3">
    <source>
        <dbReference type="Proteomes" id="UP000612233"/>
    </source>
</evidence>
<dbReference type="Pfam" id="PF13470">
    <property type="entry name" value="PIN_3"/>
    <property type="match status" value="1"/>
</dbReference>
<accession>A0A927BGP3</accession>
<dbReference type="SUPFAM" id="SSF88723">
    <property type="entry name" value="PIN domain-like"/>
    <property type="match status" value="1"/>
</dbReference>
<reference evidence="2" key="1">
    <citation type="submission" date="2020-09" db="EMBL/GenBank/DDBJ databases">
        <authorList>
            <person name="Kim M.K."/>
        </authorList>
    </citation>
    <scope>NUCLEOTIDE SEQUENCE</scope>
    <source>
        <strain evidence="2">BT664</strain>
    </source>
</reference>
<dbReference type="PANTHER" id="PTHR34610:SF3">
    <property type="entry name" value="SSL7007 PROTEIN"/>
    <property type="match status" value="1"/>
</dbReference>
<dbReference type="SMART" id="SM00670">
    <property type="entry name" value="PINc"/>
    <property type="match status" value="1"/>
</dbReference>
<name>A0A927BGP3_9BACT</name>
<keyword evidence="3" id="KW-1185">Reference proteome</keyword>
<dbReference type="EMBL" id="JACXAD010000025">
    <property type="protein sequence ID" value="MBD2769935.1"/>
    <property type="molecule type" value="Genomic_DNA"/>
</dbReference>
<comment type="caution">
    <text evidence="2">The sequence shown here is derived from an EMBL/GenBank/DDBJ whole genome shotgun (WGS) entry which is preliminary data.</text>
</comment>
<evidence type="ECO:0000313" key="2">
    <source>
        <dbReference type="EMBL" id="MBD2769935.1"/>
    </source>
</evidence>
<feature type="domain" description="PIN" evidence="1">
    <location>
        <begin position="2"/>
        <end position="113"/>
    </location>
</feature>
<proteinExistence type="predicted"/>
<dbReference type="AlphaFoldDB" id="A0A927BGP3"/>
<dbReference type="InterPro" id="IPR002850">
    <property type="entry name" value="PIN_toxin-like"/>
</dbReference>